<evidence type="ECO:0000313" key="3">
    <source>
        <dbReference type="Proteomes" id="UP000468828"/>
    </source>
</evidence>
<evidence type="ECO:0008006" key="5">
    <source>
        <dbReference type="Google" id="ProtNLM"/>
    </source>
</evidence>
<dbReference type="Proteomes" id="UP000468828">
    <property type="component" value="Unassembled WGS sequence"/>
</dbReference>
<comment type="caution">
    <text evidence="2">The sequence shown here is derived from an EMBL/GenBank/DDBJ whole genome shotgun (WGS) entry which is preliminary data.</text>
</comment>
<dbReference type="EMBL" id="JAAGWB010000005">
    <property type="protein sequence ID" value="NEN49663.1"/>
    <property type="molecule type" value="Genomic_DNA"/>
</dbReference>
<dbReference type="Proteomes" id="UP000471152">
    <property type="component" value="Unassembled WGS sequence"/>
</dbReference>
<evidence type="ECO:0000313" key="4">
    <source>
        <dbReference type="Proteomes" id="UP000471152"/>
    </source>
</evidence>
<gene>
    <name evidence="2" type="ORF">G3R41_01735</name>
    <name evidence="1" type="ORF">GCU67_01735</name>
</gene>
<evidence type="ECO:0000313" key="1">
    <source>
        <dbReference type="EMBL" id="NEK92896.1"/>
    </source>
</evidence>
<proteinExistence type="predicted"/>
<name>A0A6P0H3I5_9ACTN</name>
<keyword evidence="3" id="KW-1185">Reference proteome</keyword>
<reference evidence="1 3" key="1">
    <citation type="submission" date="2020-01" db="EMBL/GenBank/DDBJ databases">
        <title>the WGS Modestobacter muralis CPCC 204518.</title>
        <authorList>
            <person name="Jiang Z."/>
        </authorList>
    </citation>
    <scope>NUCLEOTIDE SEQUENCE [LARGE SCALE GENOMIC DNA]</scope>
    <source>
        <strain evidence="1 3">DSM 100205</strain>
    </source>
</reference>
<dbReference type="AlphaFoldDB" id="A0A6P0H3I5"/>
<protein>
    <recommendedName>
        <fullName evidence="5">DUF4089 domain-containing protein</fullName>
    </recommendedName>
</protein>
<dbReference type="RefSeq" id="WP_163609323.1">
    <property type="nucleotide sequence ID" value="NZ_JAAGWB010000005.1"/>
</dbReference>
<organism evidence="2 4">
    <name type="scientific">Modestobacter muralis</name>
    <dbReference type="NCBI Taxonomy" id="1608614"/>
    <lineage>
        <taxon>Bacteria</taxon>
        <taxon>Bacillati</taxon>
        <taxon>Actinomycetota</taxon>
        <taxon>Actinomycetes</taxon>
        <taxon>Geodermatophilales</taxon>
        <taxon>Geodermatophilaceae</taxon>
        <taxon>Modestobacter</taxon>
    </lineage>
</organism>
<evidence type="ECO:0000313" key="2">
    <source>
        <dbReference type="EMBL" id="NEN49663.1"/>
    </source>
</evidence>
<dbReference type="EMBL" id="JAAGWH010000005">
    <property type="protein sequence ID" value="NEK92896.1"/>
    <property type="molecule type" value="Genomic_DNA"/>
</dbReference>
<reference evidence="2 4" key="2">
    <citation type="submission" date="2020-02" db="EMBL/GenBank/DDBJ databases">
        <title>The WGS of Modestobacter muralis DSM 100205.</title>
        <authorList>
            <person name="Jiang Z."/>
        </authorList>
    </citation>
    <scope>NUCLEOTIDE SEQUENCE [LARGE SCALE GENOMIC DNA]</scope>
    <source>
        <strain evidence="2 4">DSM 100205</strain>
    </source>
</reference>
<sequence>MTQMYATAAVALAAELAADLPAEPGPDPETAVRALLAMAHLTPAEDEIAGLVAGFRAARAAVRLLYAVPEARYDEPAVLFSARA</sequence>
<accession>A0A6P0H3I5</accession>